<dbReference type="EMBL" id="UGGT01000001">
    <property type="protein sequence ID" value="STO21738.1"/>
    <property type="molecule type" value="Genomic_DNA"/>
</dbReference>
<dbReference type="InterPro" id="IPR004027">
    <property type="entry name" value="SEC_C_motif"/>
</dbReference>
<evidence type="ECO:0000259" key="1">
    <source>
        <dbReference type="Pfam" id="PF17775"/>
    </source>
</evidence>
<gene>
    <name evidence="2" type="primary">ychJ</name>
    <name evidence="2" type="ORF">NCTC11370_01817</name>
</gene>
<protein>
    <submittedName>
        <fullName evidence="2">Predicted metal-binding protein related to the C-terminal domain of SecA</fullName>
    </submittedName>
</protein>
<proteinExistence type="predicted"/>
<organism evidence="2 3">
    <name type="scientific">Fluoribacter dumoffii</name>
    <dbReference type="NCBI Taxonomy" id="463"/>
    <lineage>
        <taxon>Bacteria</taxon>
        <taxon>Pseudomonadati</taxon>
        <taxon>Pseudomonadota</taxon>
        <taxon>Gammaproteobacteria</taxon>
        <taxon>Legionellales</taxon>
        <taxon>Legionellaceae</taxon>
        <taxon>Fluoribacter</taxon>
    </lineage>
</organism>
<dbReference type="RefSeq" id="WP_010654007.1">
    <property type="nucleotide sequence ID" value="NZ_JAPHOO010000001.1"/>
</dbReference>
<dbReference type="Pfam" id="PF02810">
    <property type="entry name" value="SEC-C"/>
    <property type="match status" value="1"/>
</dbReference>
<evidence type="ECO:0000313" key="2">
    <source>
        <dbReference type="EMBL" id="STO21738.1"/>
    </source>
</evidence>
<reference evidence="2 3" key="1">
    <citation type="submission" date="2018-06" db="EMBL/GenBank/DDBJ databases">
        <authorList>
            <consortium name="Pathogen Informatics"/>
            <person name="Doyle S."/>
        </authorList>
    </citation>
    <scope>NUCLEOTIDE SEQUENCE [LARGE SCALE GENOMIC DNA]</scope>
    <source>
        <strain evidence="2 3">NCTC11370</strain>
    </source>
</reference>
<dbReference type="NCBIfam" id="NF002486">
    <property type="entry name" value="PRK01752.1"/>
    <property type="match status" value="1"/>
</dbReference>
<evidence type="ECO:0000313" key="3">
    <source>
        <dbReference type="Proteomes" id="UP000254554"/>
    </source>
</evidence>
<dbReference type="OrthoDB" id="21421at2"/>
<dbReference type="Pfam" id="PF17775">
    <property type="entry name" value="YchJ_M-like"/>
    <property type="match status" value="1"/>
</dbReference>
<dbReference type="InterPro" id="IPR048469">
    <property type="entry name" value="YchJ-like_M"/>
</dbReference>
<accession>A0A377GBR3</accession>
<sequence length="159" mass="18044">MSFCPCGSQNTYELCCGLYLDKKKLPATPEQLMRSRYTAYTKGQIDYIKNTMRGKALIGFNELEAEQWAKRVAWIGLEVINSNLSGPDKGFVEFAARFSEQNQVKTIHEISEFHREDGQWFYVDGVHKQGLNKTSKPKIARNAPCPCGSGKKFKNCHAK</sequence>
<keyword evidence="3" id="KW-1185">Reference proteome</keyword>
<dbReference type="AlphaFoldDB" id="A0A377GBR3"/>
<dbReference type="NCBIfam" id="NF002449">
    <property type="entry name" value="PRK01617.1"/>
    <property type="match status" value="1"/>
</dbReference>
<dbReference type="Proteomes" id="UP000254554">
    <property type="component" value="Unassembled WGS sequence"/>
</dbReference>
<dbReference type="PANTHER" id="PTHR33747">
    <property type="entry name" value="UPF0225 PROTEIN SCO1677"/>
    <property type="match status" value="1"/>
</dbReference>
<dbReference type="SUPFAM" id="SSF54427">
    <property type="entry name" value="NTF2-like"/>
    <property type="match status" value="1"/>
</dbReference>
<dbReference type="SUPFAM" id="SSF103642">
    <property type="entry name" value="Sec-C motif"/>
    <property type="match status" value="1"/>
</dbReference>
<dbReference type="Gene3D" id="3.10.450.50">
    <property type="match status" value="1"/>
</dbReference>
<dbReference type="InterPro" id="IPR032710">
    <property type="entry name" value="NTF2-like_dom_sf"/>
</dbReference>
<dbReference type="STRING" id="1094715.GCA_000236165_00608"/>
<dbReference type="GeneID" id="93291625"/>
<feature type="domain" description="YchJ-like middle NTF2-like" evidence="1">
    <location>
        <begin position="28"/>
        <end position="125"/>
    </location>
</feature>
<dbReference type="PANTHER" id="PTHR33747:SF1">
    <property type="entry name" value="ADENYLATE CYCLASE-ASSOCIATED CAP C-TERMINAL DOMAIN-CONTAINING PROTEIN"/>
    <property type="match status" value="1"/>
</dbReference>
<name>A0A377GBR3_9GAMM</name>